<name>A0AAX6DSZ4_IRIPA</name>
<dbReference type="EMBL" id="JANAVB010042020">
    <property type="protein sequence ID" value="KAJ6794799.1"/>
    <property type="molecule type" value="Genomic_DNA"/>
</dbReference>
<organism evidence="2 3">
    <name type="scientific">Iris pallida</name>
    <name type="common">Sweet iris</name>
    <dbReference type="NCBI Taxonomy" id="29817"/>
    <lineage>
        <taxon>Eukaryota</taxon>
        <taxon>Viridiplantae</taxon>
        <taxon>Streptophyta</taxon>
        <taxon>Embryophyta</taxon>
        <taxon>Tracheophyta</taxon>
        <taxon>Spermatophyta</taxon>
        <taxon>Magnoliopsida</taxon>
        <taxon>Liliopsida</taxon>
        <taxon>Asparagales</taxon>
        <taxon>Iridaceae</taxon>
        <taxon>Iridoideae</taxon>
        <taxon>Irideae</taxon>
        <taxon>Iris</taxon>
    </lineage>
</organism>
<accession>A0AAX6DSZ4</accession>
<evidence type="ECO:0000256" key="1">
    <source>
        <dbReference type="SAM" id="MobiDB-lite"/>
    </source>
</evidence>
<comment type="caution">
    <text evidence="2">The sequence shown here is derived from an EMBL/GenBank/DDBJ whole genome shotgun (WGS) entry which is preliminary data.</text>
</comment>
<keyword evidence="3" id="KW-1185">Reference proteome</keyword>
<protein>
    <submittedName>
        <fullName evidence="2">Formin-like protein 8</fullName>
    </submittedName>
</protein>
<feature type="region of interest" description="Disordered" evidence="1">
    <location>
        <begin position="25"/>
        <end position="50"/>
    </location>
</feature>
<sequence>MILSCSSPTTLISSDAASKNPFISSTNPSAAQPFKNSRISPTLSPADRHELTSASKSTVAAFFTLASSELSPPTTGRPSIMYSFSFCSLDALSAPELPILLRLALRLRTHSRFPSRRTTSSTTKWRSVVFPSALFTSESLQSAVRLKALASPLAVPAFMRLPAFRMASSSFRNRPRDLSSRQASSRVWRDCFMWRISAS</sequence>
<proteinExistence type="predicted"/>
<gene>
    <name evidence="2" type="ORF">M6B38_227825</name>
</gene>
<evidence type="ECO:0000313" key="2">
    <source>
        <dbReference type="EMBL" id="KAJ6794799.1"/>
    </source>
</evidence>
<evidence type="ECO:0000313" key="3">
    <source>
        <dbReference type="Proteomes" id="UP001140949"/>
    </source>
</evidence>
<feature type="compositionally biased region" description="Polar residues" evidence="1">
    <location>
        <begin position="25"/>
        <end position="43"/>
    </location>
</feature>
<dbReference type="AlphaFoldDB" id="A0AAX6DSZ4"/>
<dbReference type="Proteomes" id="UP001140949">
    <property type="component" value="Unassembled WGS sequence"/>
</dbReference>
<reference evidence="2" key="2">
    <citation type="submission" date="2023-04" db="EMBL/GenBank/DDBJ databases">
        <authorList>
            <person name="Bruccoleri R.E."/>
            <person name="Oakeley E.J."/>
            <person name="Faust A.-M."/>
            <person name="Dessus-Babus S."/>
            <person name="Altorfer M."/>
            <person name="Burckhardt D."/>
            <person name="Oertli M."/>
            <person name="Naumann U."/>
            <person name="Petersen F."/>
            <person name="Wong J."/>
        </authorList>
    </citation>
    <scope>NUCLEOTIDE SEQUENCE</scope>
    <source>
        <strain evidence="2">GSM-AAB239-AS_SAM_17_03QT</strain>
        <tissue evidence="2">Leaf</tissue>
    </source>
</reference>
<reference evidence="2" key="1">
    <citation type="journal article" date="2023" name="GigaByte">
        <title>Genome assembly of the bearded iris, Iris pallida Lam.</title>
        <authorList>
            <person name="Bruccoleri R.E."/>
            <person name="Oakeley E.J."/>
            <person name="Faust A.M.E."/>
            <person name="Altorfer M."/>
            <person name="Dessus-Babus S."/>
            <person name="Burckhardt D."/>
            <person name="Oertli M."/>
            <person name="Naumann U."/>
            <person name="Petersen F."/>
            <person name="Wong J."/>
        </authorList>
    </citation>
    <scope>NUCLEOTIDE SEQUENCE</scope>
    <source>
        <strain evidence="2">GSM-AAB239-AS_SAM_17_03QT</strain>
    </source>
</reference>